<dbReference type="PANTHER" id="PTHR31415:SF78">
    <property type="entry name" value="OS07G0250501 PROTEIN"/>
    <property type="match status" value="1"/>
</dbReference>
<dbReference type="GO" id="GO:0005886">
    <property type="term" value="C:plasma membrane"/>
    <property type="evidence" value="ECO:0007669"/>
    <property type="project" value="TreeGrafter"/>
</dbReference>
<evidence type="ECO:0000313" key="4">
    <source>
        <dbReference type="EMBL" id="JAD46474.1"/>
    </source>
</evidence>
<keyword evidence="3" id="KW-1133">Transmembrane helix</keyword>
<organism evidence="4">
    <name type="scientific">Arundo donax</name>
    <name type="common">Giant reed</name>
    <name type="synonym">Donax arundinaceus</name>
    <dbReference type="NCBI Taxonomy" id="35708"/>
    <lineage>
        <taxon>Eukaryota</taxon>
        <taxon>Viridiplantae</taxon>
        <taxon>Streptophyta</taxon>
        <taxon>Embryophyta</taxon>
        <taxon>Tracheophyta</taxon>
        <taxon>Spermatophyta</taxon>
        <taxon>Magnoliopsida</taxon>
        <taxon>Liliopsida</taxon>
        <taxon>Poales</taxon>
        <taxon>Poaceae</taxon>
        <taxon>PACMAD clade</taxon>
        <taxon>Arundinoideae</taxon>
        <taxon>Arundineae</taxon>
        <taxon>Arundo</taxon>
    </lineage>
</organism>
<dbReference type="PANTHER" id="PTHR31415">
    <property type="entry name" value="OS05G0367900 PROTEIN"/>
    <property type="match status" value="1"/>
</dbReference>
<reference evidence="4" key="2">
    <citation type="journal article" date="2015" name="Data Brief">
        <title>Shoot transcriptome of the giant reed, Arundo donax.</title>
        <authorList>
            <person name="Barrero R.A."/>
            <person name="Guerrero F.D."/>
            <person name="Moolhuijzen P."/>
            <person name="Goolsby J.A."/>
            <person name="Tidwell J."/>
            <person name="Bellgard S.E."/>
            <person name="Bellgard M.I."/>
        </authorList>
    </citation>
    <scope>NUCLEOTIDE SEQUENCE</scope>
    <source>
        <tissue evidence="4">Shoot tissue taken approximately 20 cm above the soil surface</tissue>
    </source>
</reference>
<feature type="transmembrane region" description="Helical" evidence="3">
    <location>
        <begin position="20"/>
        <end position="41"/>
    </location>
</feature>
<comment type="subcellular location">
    <subcellularLocation>
        <location evidence="1">Membrane</location>
    </subcellularLocation>
</comment>
<dbReference type="InterPro" id="IPR044839">
    <property type="entry name" value="NDR1-like"/>
</dbReference>
<dbReference type="EMBL" id="GBRH01251421">
    <property type="protein sequence ID" value="JAD46474.1"/>
    <property type="molecule type" value="Transcribed_RNA"/>
</dbReference>
<sequence>MGKLDDCWDDCCYKWDEWKYCLACLGIVAGVVLFAVLLAAYGFVRHIDVAVEDASLTRFDLATSPVTALAYNLSLTLTVRNKNWAMSLKNTKALEAAYKFDGQVFDRVQLAGKGEKHPPGKTRVYHLATSSNGTYAALGNAGEAEFRKENATGIFEVEVALAGEVRYTARYTKCKIEASCELKLQLAPPGTQAVVFQKVNCKLAEPGKNC</sequence>
<evidence type="ECO:0000256" key="3">
    <source>
        <dbReference type="SAM" id="Phobius"/>
    </source>
</evidence>
<keyword evidence="2 3" id="KW-0472">Membrane</keyword>
<keyword evidence="3" id="KW-0812">Transmembrane</keyword>
<dbReference type="GO" id="GO:0098542">
    <property type="term" value="P:defense response to other organism"/>
    <property type="evidence" value="ECO:0007669"/>
    <property type="project" value="InterPro"/>
</dbReference>
<reference evidence="4" key="1">
    <citation type="submission" date="2014-09" db="EMBL/GenBank/DDBJ databases">
        <authorList>
            <person name="Magalhaes I.L.F."/>
            <person name="Oliveira U."/>
            <person name="Santos F.R."/>
            <person name="Vidigal T.H.D.A."/>
            <person name="Brescovit A.D."/>
            <person name="Santos A.J."/>
        </authorList>
    </citation>
    <scope>NUCLEOTIDE SEQUENCE</scope>
    <source>
        <tissue evidence="4">Shoot tissue taken approximately 20 cm above the soil surface</tissue>
    </source>
</reference>
<accession>A0A0A9A495</accession>
<evidence type="ECO:0000256" key="1">
    <source>
        <dbReference type="ARBA" id="ARBA00004370"/>
    </source>
</evidence>
<evidence type="ECO:0000256" key="2">
    <source>
        <dbReference type="ARBA" id="ARBA00023136"/>
    </source>
</evidence>
<protein>
    <submittedName>
        <fullName evidence="4">Uncharacterized protein</fullName>
    </submittedName>
</protein>
<dbReference type="GO" id="GO:0009506">
    <property type="term" value="C:plasmodesma"/>
    <property type="evidence" value="ECO:0007669"/>
    <property type="project" value="TreeGrafter"/>
</dbReference>
<name>A0A0A9A495_ARUDO</name>
<proteinExistence type="predicted"/>
<dbReference type="AlphaFoldDB" id="A0A0A9A495"/>